<proteinExistence type="predicted"/>
<dbReference type="Proteomes" id="UP000265560">
    <property type="component" value="Chromosome"/>
</dbReference>
<feature type="region of interest" description="Disordered" evidence="1">
    <location>
        <begin position="1"/>
        <end position="20"/>
    </location>
</feature>
<evidence type="ECO:0000256" key="1">
    <source>
        <dbReference type="SAM" id="MobiDB-lite"/>
    </source>
</evidence>
<organism evidence="2 3">
    <name type="scientific">Pseudomonas cavernae</name>
    <dbReference type="NCBI Taxonomy" id="2320867"/>
    <lineage>
        <taxon>Bacteria</taxon>
        <taxon>Pseudomonadati</taxon>
        <taxon>Pseudomonadota</taxon>
        <taxon>Gammaproteobacteria</taxon>
        <taxon>Pseudomonadales</taxon>
        <taxon>Pseudomonadaceae</taxon>
        <taxon>Pseudomonas</taxon>
    </lineage>
</organism>
<gene>
    <name evidence="2" type="ORF">D3880_11400</name>
</gene>
<protein>
    <submittedName>
        <fullName evidence="2">Uncharacterized protein</fullName>
    </submittedName>
</protein>
<sequence length="266" mass="28749">MALAGDQPDPQRPIEVNQTDGFGNERLVAFTYFMNFDCVHGPFDNFDNNKDELGNPKVAAVDPDQFQTGDPQARQTSGCVVGVQPGLDPAGKPVEQTEKLFVIVPFFDKGGEAATPELTGALRQLFGFVPEAFNPTPQVAVQCPEPGLPLTQHQGAFGTCTMHPKQLDLGPVLTALGKNPDATPLNVPLPNHSHIIRGANFGAVWWQIIVVLINDANFWPDANGMTPTGQMLNSVEALRAVQAAGKASADVPSNFFLFFDSRQFQH</sequence>
<accession>A0A385Z4S1</accession>
<name>A0A385Z4S1_9PSED</name>
<keyword evidence="3" id="KW-1185">Reference proteome</keyword>
<reference evidence="3" key="1">
    <citation type="submission" date="2018-09" db="EMBL/GenBank/DDBJ databases">
        <authorList>
            <person name="Zhu H."/>
        </authorList>
    </citation>
    <scope>NUCLEOTIDE SEQUENCE [LARGE SCALE GENOMIC DNA]</scope>
    <source>
        <strain evidence="3">K2W31S-8</strain>
    </source>
</reference>
<evidence type="ECO:0000313" key="2">
    <source>
        <dbReference type="EMBL" id="AYC32943.1"/>
    </source>
</evidence>
<evidence type="ECO:0000313" key="3">
    <source>
        <dbReference type="Proteomes" id="UP000265560"/>
    </source>
</evidence>
<dbReference type="KEGG" id="pcav:D3880_11400"/>
<dbReference type="OrthoDB" id="7055935at2"/>
<dbReference type="EMBL" id="CP032419">
    <property type="protein sequence ID" value="AYC32943.1"/>
    <property type="molecule type" value="Genomic_DNA"/>
</dbReference>
<dbReference type="AlphaFoldDB" id="A0A385Z4S1"/>